<accession>A0AAU0UQL0</accession>
<dbReference type="PANTHER" id="PTHR33376">
    <property type="match status" value="1"/>
</dbReference>
<evidence type="ECO:0000313" key="5">
    <source>
        <dbReference type="Proteomes" id="UP001329915"/>
    </source>
</evidence>
<dbReference type="RefSeq" id="WP_366922209.1">
    <property type="nucleotide sequence ID" value="NZ_CP121694.1"/>
</dbReference>
<organism evidence="4 5">
    <name type="scientific">Metallumcola ferriviriculae</name>
    <dbReference type="NCBI Taxonomy" id="3039180"/>
    <lineage>
        <taxon>Bacteria</taxon>
        <taxon>Bacillati</taxon>
        <taxon>Bacillota</taxon>
        <taxon>Clostridia</taxon>
        <taxon>Neomoorellales</taxon>
        <taxon>Desulfitibacteraceae</taxon>
        <taxon>Metallumcola</taxon>
    </lineage>
</organism>
<name>A0AAU0UQL0_9FIRM</name>
<reference evidence="4 5" key="1">
    <citation type="submission" date="2023-04" db="EMBL/GenBank/DDBJ databases">
        <authorList>
            <person name="Hsu D."/>
        </authorList>
    </citation>
    <scope>NUCLEOTIDE SEQUENCE [LARGE SCALE GENOMIC DNA]</scope>
    <source>
        <strain evidence="4 5">MK1</strain>
    </source>
</reference>
<proteinExistence type="inferred from homology"/>
<dbReference type="Pfam" id="PF03480">
    <property type="entry name" value="DctP"/>
    <property type="match status" value="1"/>
</dbReference>
<dbReference type="GO" id="GO:0015740">
    <property type="term" value="P:C4-dicarboxylate transport"/>
    <property type="evidence" value="ECO:0007669"/>
    <property type="project" value="TreeGrafter"/>
</dbReference>
<dbReference type="AlphaFoldDB" id="A0AAU0UQL0"/>
<evidence type="ECO:0000256" key="3">
    <source>
        <dbReference type="ARBA" id="ARBA00022729"/>
    </source>
</evidence>
<dbReference type="EMBL" id="CP121694">
    <property type="protein sequence ID" value="WRO22812.1"/>
    <property type="molecule type" value="Genomic_DNA"/>
</dbReference>
<dbReference type="Proteomes" id="UP001329915">
    <property type="component" value="Chromosome"/>
</dbReference>
<comment type="similarity">
    <text evidence="1">Belongs to the bacterial solute-binding protein 7 family.</text>
</comment>
<sequence length="361" mass="40054">MRKSVLLLTIALIVGTVFLLTGCGSQNTADETAKKEPKAEQKVEPKAQKAVTLKLAHQWPQDGEDYVVAAGMKFAEEVEKRTNGQVKIEMYPAQSLVKAKDTHTALKNGAIDMAIYPYIYAAGAVPELNIVLMPALWRNHDEVFAFKDSEVMKNIEEKLNKQLNFKTLSWIQISGGIASTDKAVQDIGDVEGLKWRSAGKYTEVMLKSLGGGTVSMASSEIYTALQRGLLNAVLTSSSSFGSYKLYEVADYYTSPEDYSFYFTIEPLAISMKAWDSLTEDQQQIMLEVAKEVEQEALEGAKKEDARVAKMFADAGVTVEKMTKEQWDGFAKAAEENAYPAFREEVPNGEWLLDTTLKSYGR</sequence>
<dbReference type="InterPro" id="IPR038404">
    <property type="entry name" value="TRAP_DctP_sf"/>
</dbReference>
<evidence type="ECO:0000256" key="1">
    <source>
        <dbReference type="ARBA" id="ARBA00009023"/>
    </source>
</evidence>
<dbReference type="NCBIfam" id="NF037995">
    <property type="entry name" value="TRAP_S1"/>
    <property type="match status" value="1"/>
</dbReference>
<keyword evidence="5" id="KW-1185">Reference proteome</keyword>
<gene>
    <name evidence="4" type="primary">dctP</name>
    <name evidence="4" type="ORF">MFMK1_002653</name>
</gene>
<protein>
    <submittedName>
        <fullName evidence="4">TRAP transporter substrate-binding protein DctP</fullName>
    </submittedName>
</protein>
<evidence type="ECO:0000256" key="2">
    <source>
        <dbReference type="ARBA" id="ARBA00022448"/>
    </source>
</evidence>
<dbReference type="Gene3D" id="3.40.190.170">
    <property type="entry name" value="Bacterial extracellular solute-binding protein, family 7"/>
    <property type="match status" value="1"/>
</dbReference>
<dbReference type="KEGG" id="dbc:MFMK1_002653"/>
<keyword evidence="3" id="KW-0732">Signal</keyword>
<dbReference type="PROSITE" id="PS51257">
    <property type="entry name" value="PROKAR_LIPOPROTEIN"/>
    <property type="match status" value="1"/>
</dbReference>
<dbReference type="InterPro" id="IPR018389">
    <property type="entry name" value="DctP_fam"/>
</dbReference>
<dbReference type="PANTHER" id="PTHR33376:SF7">
    <property type="entry name" value="C4-DICARBOXYLATE-BINDING PROTEIN DCTB"/>
    <property type="match status" value="1"/>
</dbReference>
<evidence type="ECO:0000313" key="4">
    <source>
        <dbReference type="EMBL" id="WRO22812.1"/>
    </source>
</evidence>
<dbReference type="GO" id="GO:0055085">
    <property type="term" value="P:transmembrane transport"/>
    <property type="evidence" value="ECO:0007669"/>
    <property type="project" value="InterPro"/>
</dbReference>
<keyword evidence="2" id="KW-0813">Transport</keyword>